<dbReference type="AlphaFoldDB" id="A0A0J1FWH0"/>
<accession>A0A0J1FWH0</accession>
<dbReference type="STRING" id="476652.DEAC_c01640"/>
<comment type="caution">
    <text evidence="2">The sequence shown here is derived from an EMBL/GenBank/DDBJ whole genome shotgun (WGS) entry which is preliminary data.</text>
</comment>
<feature type="transmembrane region" description="Helical" evidence="1">
    <location>
        <begin position="160"/>
        <end position="186"/>
    </location>
</feature>
<dbReference type="EMBL" id="LDZY01000001">
    <property type="protein sequence ID" value="KLU67759.1"/>
    <property type="molecule type" value="Genomic_DNA"/>
</dbReference>
<reference evidence="2 3" key="1">
    <citation type="submission" date="2015-06" db="EMBL/GenBank/DDBJ databases">
        <title>Draft genome of the moderately acidophilic sulfate reducer Candidatus Desulfosporosinus acididurans strain M1.</title>
        <authorList>
            <person name="Poehlein A."/>
            <person name="Petzsch P."/>
            <person name="Johnson B.D."/>
            <person name="Schloemann M."/>
            <person name="Daniel R."/>
            <person name="Muehling M."/>
        </authorList>
    </citation>
    <scope>NUCLEOTIDE SEQUENCE [LARGE SCALE GENOMIC DNA]</scope>
    <source>
        <strain evidence="2 3">M1</strain>
    </source>
</reference>
<sequence length="218" mass="24173">MLNKERQFDRERIAGAMIIVSLLVIFLSMVGIRLLNVKVSNIELVDGDLYTVITDQGPVNINKSDILRIETTNTKASITGTPVELDKIYTTKGFVYFSSADPFYRVGEKIIQSVKNTDKPVWIPADKKPISDATPDELQNANLRLIQPFSYAIGTPPNKIPFVFTLLTIQHLAFAFGGIALFVLVFPLRINSVKYNSPATQQDPEFCAADDHIGAVAK</sequence>
<keyword evidence="3" id="KW-1185">Reference proteome</keyword>
<dbReference type="Proteomes" id="UP000036356">
    <property type="component" value="Unassembled WGS sequence"/>
</dbReference>
<protein>
    <submittedName>
        <fullName evidence="2">Uncharacterized protein</fullName>
    </submittedName>
</protein>
<dbReference type="RefSeq" id="WP_053006237.1">
    <property type="nucleotide sequence ID" value="NZ_LDZY01000001.1"/>
</dbReference>
<keyword evidence="1" id="KW-0472">Membrane</keyword>
<evidence type="ECO:0000313" key="3">
    <source>
        <dbReference type="Proteomes" id="UP000036356"/>
    </source>
</evidence>
<proteinExistence type="predicted"/>
<evidence type="ECO:0000256" key="1">
    <source>
        <dbReference type="SAM" id="Phobius"/>
    </source>
</evidence>
<feature type="transmembrane region" description="Helical" evidence="1">
    <location>
        <begin position="12"/>
        <end position="35"/>
    </location>
</feature>
<evidence type="ECO:0000313" key="2">
    <source>
        <dbReference type="EMBL" id="KLU67759.1"/>
    </source>
</evidence>
<gene>
    <name evidence="2" type="ORF">DEAC_c01640</name>
</gene>
<dbReference type="PATRIC" id="fig|476652.3.peg.161"/>
<keyword evidence="1" id="KW-1133">Transmembrane helix</keyword>
<keyword evidence="1" id="KW-0812">Transmembrane</keyword>
<organism evidence="2 3">
    <name type="scientific">Desulfosporosinus acididurans</name>
    <dbReference type="NCBI Taxonomy" id="476652"/>
    <lineage>
        <taxon>Bacteria</taxon>
        <taxon>Bacillati</taxon>
        <taxon>Bacillota</taxon>
        <taxon>Clostridia</taxon>
        <taxon>Eubacteriales</taxon>
        <taxon>Desulfitobacteriaceae</taxon>
        <taxon>Desulfosporosinus</taxon>
    </lineage>
</organism>
<name>A0A0J1FWH0_9FIRM</name>